<evidence type="ECO:0000256" key="1">
    <source>
        <dbReference type="ARBA" id="ARBA00022603"/>
    </source>
</evidence>
<evidence type="ECO:0000256" key="2">
    <source>
        <dbReference type="ARBA" id="ARBA00022679"/>
    </source>
</evidence>
<dbReference type="InterPro" id="IPR041698">
    <property type="entry name" value="Methyltransf_25"/>
</dbReference>
<protein>
    <submittedName>
        <fullName evidence="4">Methyltransferase domain-containing protein</fullName>
    </submittedName>
</protein>
<dbReference type="AlphaFoldDB" id="A0AAE2VVZ3"/>
<sequence length="282" mass="29591">MSGDNADQQTFWTDQAGPTWVAQMAAMDDQLAPVLAQLLQRANLRAGEDVIDIGCGAGTSTLQAMHQVGPTGTVLGADISATLLDVARARAKTFGNVGFLHADAQTHAFEPAGFDCLISRFGVMFFEDPTAAFANMAKALRPDGRMVFATWGAIPENPYFTLPAKVAKDVIGAVPKTDPDGPGPFAFRDPNRVASLLSAAGLADIEPQEVTLALTPSGDAASVAALMCEIGPAERALSHFEVAPAGRARLVHALTDALAPLQTPDGIRIPARINFFTARKPA</sequence>
<organism evidence="4 5">
    <name type="scientific">Sulfitobacter geojensis</name>
    <dbReference type="NCBI Taxonomy" id="1342299"/>
    <lineage>
        <taxon>Bacteria</taxon>
        <taxon>Pseudomonadati</taxon>
        <taxon>Pseudomonadota</taxon>
        <taxon>Alphaproteobacteria</taxon>
        <taxon>Rhodobacterales</taxon>
        <taxon>Roseobacteraceae</taxon>
        <taxon>Sulfitobacter</taxon>
    </lineage>
</organism>
<dbReference type="RefSeq" id="WP_203241184.1">
    <property type="nucleotide sequence ID" value="NZ_JAFBRH010000001.1"/>
</dbReference>
<dbReference type="GO" id="GO:0032259">
    <property type="term" value="P:methylation"/>
    <property type="evidence" value="ECO:0007669"/>
    <property type="project" value="UniProtKB-KW"/>
</dbReference>
<dbReference type="SUPFAM" id="SSF53335">
    <property type="entry name" value="S-adenosyl-L-methionine-dependent methyltransferases"/>
    <property type="match status" value="1"/>
</dbReference>
<name>A0AAE2VVZ3_9RHOB</name>
<evidence type="ECO:0000313" key="4">
    <source>
        <dbReference type="EMBL" id="MBM1712505.1"/>
    </source>
</evidence>
<evidence type="ECO:0000259" key="3">
    <source>
        <dbReference type="Pfam" id="PF13649"/>
    </source>
</evidence>
<dbReference type="Proteomes" id="UP000732193">
    <property type="component" value="Unassembled WGS sequence"/>
</dbReference>
<gene>
    <name evidence="4" type="ORF">JQV55_02910</name>
</gene>
<dbReference type="EMBL" id="JAFBRM010000001">
    <property type="protein sequence ID" value="MBM1712505.1"/>
    <property type="molecule type" value="Genomic_DNA"/>
</dbReference>
<accession>A0AAE2VVZ3</accession>
<dbReference type="Gene3D" id="3.40.50.150">
    <property type="entry name" value="Vaccinia Virus protein VP39"/>
    <property type="match status" value="1"/>
</dbReference>
<dbReference type="Pfam" id="PF13649">
    <property type="entry name" value="Methyltransf_25"/>
    <property type="match status" value="1"/>
</dbReference>
<keyword evidence="5" id="KW-1185">Reference proteome</keyword>
<dbReference type="GO" id="GO:0008168">
    <property type="term" value="F:methyltransferase activity"/>
    <property type="evidence" value="ECO:0007669"/>
    <property type="project" value="UniProtKB-KW"/>
</dbReference>
<comment type="caution">
    <text evidence="4">The sequence shown here is derived from an EMBL/GenBank/DDBJ whole genome shotgun (WGS) entry which is preliminary data.</text>
</comment>
<dbReference type="PANTHER" id="PTHR43861">
    <property type="entry name" value="TRANS-ACONITATE 2-METHYLTRANSFERASE-RELATED"/>
    <property type="match status" value="1"/>
</dbReference>
<keyword evidence="1 4" id="KW-0489">Methyltransferase</keyword>
<reference evidence="4 5" key="1">
    <citation type="submission" date="2021-01" db="EMBL/GenBank/DDBJ databases">
        <title>Diatom-associated Roseobacters Show Island Model of Population Structure.</title>
        <authorList>
            <person name="Qu L."/>
            <person name="Feng X."/>
            <person name="Chen Y."/>
            <person name="Li L."/>
            <person name="Wang X."/>
            <person name="Hu Z."/>
            <person name="Wang H."/>
            <person name="Luo H."/>
        </authorList>
    </citation>
    <scope>NUCLEOTIDE SEQUENCE [LARGE SCALE GENOMIC DNA]</scope>
    <source>
        <strain evidence="4 5">TR60-84</strain>
    </source>
</reference>
<evidence type="ECO:0000313" key="5">
    <source>
        <dbReference type="Proteomes" id="UP000732193"/>
    </source>
</evidence>
<feature type="domain" description="Methyltransferase" evidence="3">
    <location>
        <begin position="50"/>
        <end position="144"/>
    </location>
</feature>
<dbReference type="CDD" id="cd02440">
    <property type="entry name" value="AdoMet_MTases"/>
    <property type="match status" value="1"/>
</dbReference>
<proteinExistence type="predicted"/>
<dbReference type="InterPro" id="IPR029063">
    <property type="entry name" value="SAM-dependent_MTases_sf"/>
</dbReference>
<keyword evidence="2" id="KW-0808">Transferase</keyword>
<dbReference type="PANTHER" id="PTHR43861:SF1">
    <property type="entry name" value="TRANS-ACONITATE 2-METHYLTRANSFERASE"/>
    <property type="match status" value="1"/>
</dbReference>